<dbReference type="EMBL" id="NNRJ01000051">
    <property type="protein sequence ID" value="OYR14858.1"/>
    <property type="molecule type" value="Genomic_DNA"/>
</dbReference>
<comment type="caution">
    <text evidence="1">The sequence shown here is derived from an EMBL/GenBank/DDBJ whole genome shotgun (WGS) entry which is preliminary data.</text>
</comment>
<proteinExistence type="predicted"/>
<keyword evidence="2" id="KW-1185">Reference proteome</keyword>
<protein>
    <submittedName>
        <fullName evidence="1">Uncharacterized protein</fullName>
    </submittedName>
</protein>
<gene>
    <name evidence="1" type="ORF">CEV31_3192</name>
</gene>
<evidence type="ECO:0000313" key="1">
    <source>
        <dbReference type="EMBL" id="OYR14858.1"/>
    </source>
</evidence>
<organism evidence="1 2">
    <name type="scientific">Brucella thiophenivorans</name>
    <dbReference type="NCBI Taxonomy" id="571255"/>
    <lineage>
        <taxon>Bacteria</taxon>
        <taxon>Pseudomonadati</taxon>
        <taxon>Pseudomonadota</taxon>
        <taxon>Alphaproteobacteria</taxon>
        <taxon>Hyphomicrobiales</taxon>
        <taxon>Brucellaceae</taxon>
        <taxon>Brucella/Ochrobactrum group</taxon>
        <taxon>Brucella</taxon>
    </lineage>
</organism>
<reference evidence="1 2" key="1">
    <citation type="submission" date="2017-07" db="EMBL/GenBank/DDBJ databases">
        <title>Phylogenetic study on the rhizospheric bacterium Ochrobactrum sp. A44.</title>
        <authorList>
            <person name="Krzyzanowska D.M."/>
            <person name="Ossowicki A."/>
            <person name="Rajewska M."/>
            <person name="Maciag T."/>
            <person name="Kaczynski Z."/>
            <person name="Czerwicka M."/>
            <person name="Jafra S."/>
        </authorList>
    </citation>
    <scope>NUCLEOTIDE SEQUENCE [LARGE SCALE GENOMIC DNA]</scope>
    <source>
        <strain evidence="1 2">DSM 7216</strain>
    </source>
</reference>
<dbReference type="Proteomes" id="UP000215590">
    <property type="component" value="Unassembled WGS sequence"/>
</dbReference>
<evidence type="ECO:0000313" key="2">
    <source>
        <dbReference type="Proteomes" id="UP000215590"/>
    </source>
</evidence>
<sequence>MLSPKSGEKHAVDWYFDLTSKHLTPLSRAIQLNPTFRFWPLAAVYR</sequence>
<dbReference type="AlphaFoldDB" id="A0A256FJB0"/>
<accession>A0A256FJB0</accession>
<name>A0A256FJB0_9HYPH</name>